<dbReference type="EMBL" id="FP929135">
    <property type="protein sequence ID" value="CBX99063.1"/>
    <property type="molecule type" value="Genomic_DNA"/>
</dbReference>
<dbReference type="VEuPathDB" id="FungiDB:LEMA_P083020.1"/>
<dbReference type="HOGENOM" id="CLU_374701_0_0_1"/>
<dbReference type="RefSeq" id="XP_003842542.1">
    <property type="nucleotide sequence ID" value="XM_003842494.1"/>
</dbReference>
<feature type="compositionally biased region" description="Polar residues" evidence="1">
    <location>
        <begin position="61"/>
        <end position="70"/>
    </location>
</feature>
<dbReference type="AlphaFoldDB" id="E5A618"/>
<dbReference type="OrthoDB" id="3795517at2759"/>
<keyword evidence="3" id="KW-1185">Reference proteome</keyword>
<feature type="compositionally biased region" description="Polar residues" evidence="1">
    <location>
        <begin position="403"/>
        <end position="415"/>
    </location>
</feature>
<feature type="region of interest" description="Disordered" evidence="1">
    <location>
        <begin position="403"/>
        <end position="441"/>
    </location>
</feature>
<reference evidence="3" key="1">
    <citation type="journal article" date="2011" name="Nat. Commun.">
        <title>Effector diversification within compartments of the Leptosphaeria maculans genome affected by Repeat-Induced Point mutations.</title>
        <authorList>
            <person name="Rouxel T."/>
            <person name="Grandaubert J."/>
            <person name="Hane J.K."/>
            <person name="Hoede C."/>
            <person name="van de Wouw A.P."/>
            <person name="Couloux A."/>
            <person name="Dominguez V."/>
            <person name="Anthouard V."/>
            <person name="Bally P."/>
            <person name="Bourras S."/>
            <person name="Cozijnsen A.J."/>
            <person name="Ciuffetti L.M."/>
            <person name="Degrave A."/>
            <person name="Dilmaghani A."/>
            <person name="Duret L."/>
            <person name="Fudal I."/>
            <person name="Goodwin S.B."/>
            <person name="Gout L."/>
            <person name="Glaser N."/>
            <person name="Linglin J."/>
            <person name="Kema G.H.J."/>
            <person name="Lapalu N."/>
            <person name="Lawrence C.B."/>
            <person name="May K."/>
            <person name="Meyer M."/>
            <person name="Ollivier B."/>
            <person name="Poulain J."/>
            <person name="Schoch C.L."/>
            <person name="Simon A."/>
            <person name="Spatafora J.W."/>
            <person name="Stachowiak A."/>
            <person name="Turgeon B.G."/>
            <person name="Tyler B.M."/>
            <person name="Vincent D."/>
            <person name="Weissenbach J."/>
            <person name="Amselem J."/>
            <person name="Quesneville H."/>
            <person name="Oliver R.P."/>
            <person name="Wincker P."/>
            <person name="Balesdent M.-H."/>
            <person name="Howlett B.J."/>
        </authorList>
    </citation>
    <scope>NUCLEOTIDE SEQUENCE [LARGE SCALE GENOMIC DNA]</scope>
    <source>
        <strain evidence="3">JN3 / isolate v23.1.3 / race Av1-4-5-6-7-8</strain>
    </source>
</reference>
<name>E5A618_LEPMJ</name>
<dbReference type="Proteomes" id="UP000002668">
    <property type="component" value="Genome"/>
</dbReference>
<dbReference type="eggNOG" id="ENOG502RCHF">
    <property type="taxonomic scope" value="Eukaryota"/>
</dbReference>
<feature type="compositionally biased region" description="Polar residues" evidence="1">
    <location>
        <begin position="113"/>
        <end position="138"/>
    </location>
</feature>
<sequence length="741" mass="80957">MVLSEWTAAAGEDGNEMGSVGNLQGGSCDERRYVSGSPLDGLAMYDGTCPTVDKEPPVDPSIQQTSTTESFDPPAPLPSLHQALDIQRPGSTSTHRLVSRPSRSHHQPRAAPYQTSRLSSITKSNVTTLPKPQTAKSSDNPRSRFLHEEFNNEYLIPPGPALNFTLVEILTILPNWFRNGALATRFLNNGISSGIHFLILREHRVLRLASETQCERARDSLSDAYRRVMRRTDPTWTKARHRVPLGWDSRAIAVNGVVPEGGRGQAWVPPASVVFKALANGMKKLPEGADAGDLTRALGFAMENQKEDGFGGWIDFLFPDDLQGILERVGRTRVTAEHADLFAVARYGERLREVQQARWKWIADMRMQQQATDSRCDLEALTQQGDDPKIQPHPVSGVQMQLASQQAWNPSQLQRGPTAVPFGSNDSQHDHSDRSQALSQANFHSPSSIADLHYKSAMAWADMGPLGLGQSNTGATRSQYLPHIQPNLEVASPNPYGDHPSSQSDADAQMVAAVTAWLAEQNLITPRADAGQQSGVIELAAPSLDISEMQSVSQDEPFPQMEVREEWYALPDSTAAEAAVPTEITEDGSVTPISDACRITELENEITDQALLANAGPGYQLFNCDELDAIWDPTHPFGTTGLLTPPKDVLLFGAETNTAPIVNLTGMSGELSDNDQVDAGGLRAAPLGTRLIDCVEGDDVHDKSDLARAVRWARERGELGQYFDVNDVANIVDVMKRQGKY</sequence>
<evidence type="ECO:0000313" key="2">
    <source>
        <dbReference type="EMBL" id="CBX99063.1"/>
    </source>
</evidence>
<protein>
    <submittedName>
        <fullName evidence="2">Uncharacterized protein</fullName>
    </submittedName>
</protein>
<accession>E5A618</accession>
<evidence type="ECO:0000256" key="1">
    <source>
        <dbReference type="SAM" id="MobiDB-lite"/>
    </source>
</evidence>
<proteinExistence type="predicted"/>
<organism evidence="2 3">
    <name type="scientific">Leptosphaeria maculans (strain JN3 / isolate v23.1.3 / race Av1-4-5-6-7-8)</name>
    <name type="common">Blackleg fungus</name>
    <name type="synonym">Phoma lingam</name>
    <dbReference type="NCBI Taxonomy" id="985895"/>
    <lineage>
        <taxon>Eukaryota</taxon>
        <taxon>Fungi</taxon>
        <taxon>Dikarya</taxon>
        <taxon>Ascomycota</taxon>
        <taxon>Pezizomycotina</taxon>
        <taxon>Dothideomycetes</taxon>
        <taxon>Pleosporomycetidae</taxon>
        <taxon>Pleosporales</taxon>
        <taxon>Pleosporineae</taxon>
        <taxon>Leptosphaeriaceae</taxon>
        <taxon>Plenodomus</taxon>
        <taxon>Plenodomus lingam/Leptosphaeria maculans species complex</taxon>
    </lineage>
</organism>
<feature type="region of interest" description="Disordered" evidence="1">
    <location>
        <begin position="1"/>
        <end position="142"/>
    </location>
</feature>
<gene>
    <name evidence="2" type="ORF">LEMA_P083020.1</name>
</gene>
<evidence type="ECO:0000313" key="3">
    <source>
        <dbReference type="Proteomes" id="UP000002668"/>
    </source>
</evidence>
<dbReference type="InParanoid" id="E5A618"/>
<dbReference type="GeneID" id="13282445"/>